<dbReference type="HAMAP" id="MF_01411">
    <property type="entry name" value="LPS_assembly_LptD"/>
    <property type="match status" value="1"/>
</dbReference>
<feature type="domain" description="LPS-assembly protein LptD central" evidence="8">
    <location>
        <begin position="231"/>
        <end position="325"/>
    </location>
</feature>
<dbReference type="RefSeq" id="WP_126777363.1">
    <property type="nucleotide sequence ID" value="NZ_PIPM01000010.1"/>
</dbReference>
<comment type="caution">
    <text evidence="9">The sequence shown here is derived from an EMBL/GenBank/DDBJ whole genome shotgun (WGS) entry which is preliminary data.</text>
</comment>
<comment type="function">
    <text evidence="4">Together with LptE, is involved in the assembly of lipopolysaccharide (LPS) at the surface of the outer membrane.</text>
</comment>
<feature type="chain" id="PRO_5019600352" description="LPS-assembly protein LptD" evidence="4">
    <location>
        <begin position="35"/>
        <end position="791"/>
    </location>
</feature>
<feature type="domain" description="LptD C-terminal" evidence="7">
    <location>
        <begin position="333"/>
        <end position="695"/>
    </location>
</feature>
<evidence type="ECO:0000256" key="5">
    <source>
        <dbReference type="SAM" id="MobiDB-lite"/>
    </source>
</evidence>
<evidence type="ECO:0000313" key="9">
    <source>
        <dbReference type="EMBL" id="RUO30168.1"/>
    </source>
</evidence>
<feature type="domain" description="Organic solvent tolerance-like N-terminal" evidence="6">
    <location>
        <begin position="103"/>
        <end position="224"/>
    </location>
</feature>
<evidence type="ECO:0000256" key="4">
    <source>
        <dbReference type="HAMAP-Rule" id="MF_01411"/>
    </source>
</evidence>
<accession>A0A432WCG4</accession>
<dbReference type="OrthoDB" id="9760225at2"/>
<dbReference type="GO" id="GO:0043165">
    <property type="term" value="P:Gram-negative-bacterium-type cell outer membrane assembly"/>
    <property type="evidence" value="ECO:0007669"/>
    <property type="project" value="UniProtKB-UniRule"/>
</dbReference>
<dbReference type="Pfam" id="PF03968">
    <property type="entry name" value="LptD_N"/>
    <property type="match status" value="1"/>
</dbReference>
<evidence type="ECO:0000256" key="3">
    <source>
        <dbReference type="ARBA" id="ARBA00023237"/>
    </source>
</evidence>
<comment type="similarity">
    <text evidence="4">Belongs to the LptD family.</text>
</comment>
<dbReference type="AlphaFoldDB" id="A0A432WCG4"/>
<dbReference type="EMBL" id="PIPM01000010">
    <property type="protein sequence ID" value="RUO30168.1"/>
    <property type="molecule type" value="Genomic_DNA"/>
</dbReference>
<feature type="signal peptide" evidence="4">
    <location>
        <begin position="1"/>
        <end position="34"/>
    </location>
</feature>
<comment type="subunit">
    <text evidence="4">Component of the lipopolysaccharide transport and assembly complex. Interacts with LptE and LptA.</text>
</comment>
<dbReference type="GO" id="GO:1990351">
    <property type="term" value="C:transporter complex"/>
    <property type="evidence" value="ECO:0007669"/>
    <property type="project" value="TreeGrafter"/>
</dbReference>
<reference evidence="9 10" key="1">
    <citation type="journal article" date="2011" name="Front. Microbiol.">
        <title>Genomic signatures of strain selection and enhancement in Bacillus atrophaeus var. globigii, a historical biowarfare simulant.</title>
        <authorList>
            <person name="Gibbons H.S."/>
            <person name="Broomall S.M."/>
            <person name="McNew L.A."/>
            <person name="Daligault H."/>
            <person name="Chapman C."/>
            <person name="Bruce D."/>
            <person name="Karavis M."/>
            <person name="Krepps M."/>
            <person name="McGregor P.A."/>
            <person name="Hong C."/>
            <person name="Park K.H."/>
            <person name="Akmal A."/>
            <person name="Feldman A."/>
            <person name="Lin J.S."/>
            <person name="Chang W.E."/>
            <person name="Higgs B.W."/>
            <person name="Demirev P."/>
            <person name="Lindquist J."/>
            <person name="Liem A."/>
            <person name="Fochler E."/>
            <person name="Read T.D."/>
            <person name="Tapia R."/>
            <person name="Johnson S."/>
            <person name="Bishop-Lilly K.A."/>
            <person name="Detter C."/>
            <person name="Han C."/>
            <person name="Sozhamannan S."/>
            <person name="Rosenzweig C.N."/>
            <person name="Skowronski E.W."/>
        </authorList>
    </citation>
    <scope>NUCLEOTIDE SEQUENCE [LARGE SCALE GENOMIC DNA]</scope>
    <source>
        <strain evidence="9 10">GYP-17</strain>
    </source>
</reference>
<keyword evidence="2 4" id="KW-0472">Membrane</keyword>
<dbReference type="InterPro" id="IPR050218">
    <property type="entry name" value="LptD"/>
</dbReference>
<dbReference type="PANTHER" id="PTHR30189:SF1">
    <property type="entry name" value="LPS-ASSEMBLY PROTEIN LPTD"/>
    <property type="match status" value="1"/>
</dbReference>
<dbReference type="Pfam" id="PF19838">
    <property type="entry name" value="LptD_2"/>
    <property type="match status" value="1"/>
</dbReference>
<evidence type="ECO:0000259" key="8">
    <source>
        <dbReference type="Pfam" id="PF19838"/>
    </source>
</evidence>
<comment type="subcellular location">
    <subcellularLocation>
        <location evidence="4">Cell outer membrane</location>
    </subcellularLocation>
</comment>
<evidence type="ECO:0000313" key="10">
    <source>
        <dbReference type="Proteomes" id="UP000288405"/>
    </source>
</evidence>
<name>A0A432WCG4_9GAMM</name>
<dbReference type="InterPro" id="IPR007543">
    <property type="entry name" value="LptD_C"/>
</dbReference>
<dbReference type="Proteomes" id="UP000288405">
    <property type="component" value="Unassembled WGS sequence"/>
</dbReference>
<proteinExistence type="inferred from homology"/>
<keyword evidence="3 4" id="KW-0998">Cell outer membrane</keyword>
<dbReference type="InterPro" id="IPR005653">
    <property type="entry name" value="OstA-like_N"/>
</dbReference>
<evidence type="ECO:0000259" key="6">
    <source>
        <dbReference type="Pfam" id="PF03968"/>
    </source>
</evidence>
<keyword evidence="1 4" id="KW-0732">Signal</keyword>
<evidence type="ECO:0000256" key="2">
    <source>
        <dbReference type="ARBA" id="ARBA00023136"/>
    </source>
</evidence>
<evidence type="ECO:0000259" key="7">
    <source>
        <dbReference type="Pfam" id="PF04453"/>
    </source>
</evidence>
<protein>
    <recommendedName>
        <fullName evidence="4">LPS-assembly protein LptD</fullName>
    </recommendedName>
</protein>
<dbReference type="GO" id="GO:0015920">
    <property type="term" value="P:lipopolysaccharide transport"/>
    <property type="evidence" value="ECO:0007669"/>
    <property type="project" value="InterPro"/>
</dbReference>
<comment type="caution">
    <text evidence="4">Lacks conserved residue(s) required for the propagation of feature annotation.</text>
</comment>
<gene>
    <name evidence="4" type="primary">lptD</name>
    <name evidence="9" type="ORF">CWE11_09430</name>
</gene>
<dbReference type="PANTHER" id="PTHR30189">
    <property type="entry name" value="LPS-ASSEMBLY PROTEIN"/>
    <property type="match status" value="1"/>
</dbReference>
<dbReference type="GO" id="GO:0009279">
    <property type="term" value="C:cell outer membrane"/>
    <property type="evidence" value="ECO:0007669"/>
    <property type="project" value="UniProtKB-SubCell"/>
</dbReference>
<organism evidence="9 10">
    <name type="scientific">Aliidiomarina sanyensis</name>
    <dbReference type="NCBI Taxonomy" id="1249555"/>
    <lineage>
        <taxon>Bacteria</taxon>
        <taxon>Pseudomonadati</taxon>
        <taxon>Pseudomonadota</taxon>
        <taxon>Gammaproteobacteria</taxon>
        <taxon>Alteromonadales</taxon>
        <taxon>Idiomarinaceae</taxon>
        <taxon>Aliidiomarina</taxon>
    </lineage>
</organism>
<evidence type="ECO:0000256" key="1">
    <source>
        <dbReference type="ARBA" id="ARBA00022729"/>
    </source>
</evidence>
<sequence precursor="true">MTFSLLPSHRRSLLAISLAVTLAGAGAWSSSIGAQEPSSSVPPGATDSGLQAESEDSNPLANAQCRVLPAWLLDLPEYNGTPTDDPDEIRARADFAQLDGRGFAYLTGNVNLFQGGQILRTDRAEVDQQTGQVNASGGLTYSDGYIAVRANEINADQLNHAITILESEYVLIPTGAIGRAGQIDILAATGEREVTLHRGTFTTCPGERPAWMIQANKITVNENESWGTAHHAQFRIFDVPVVYIPRFSFPLTDERKSGLLYPTIRSSSRNGVELEVPYYFNLAPNYDLTLTPRLLTERGIMAMTEGRYLTENHQGTAYVEYLHNDRSLAADNSRSLMRVEQRSTLSDRWTGYVDFAQVSDVSYINDFGAPFANRADSNLYRRAQFDYRAEQTRARIQFEDFQMLGPFQTPYRTLPRIAIHHVQPLATNLEFSVESEFTHFRRPDNSFDHATRTHIEPGLQYRMVRPAWDWTADVRYLMTYYEQSDRPEVDSSVSRFLPQYRWHGQIHLERQFQNSDGFQTLTPQIQYLYVPFRDQSRIGIYDTILMQDDYHSLFRPRRFTGLDRIADAHQVTIGGSTSFFDSQAEERMRLSLGQIIYLDESRTQLFDETSRITGNNSELAAELDFRLSSRWFASSALQYDTDLSLVRKSRAALEYRQSDGNLIQLNHRRVRGLLAAEQEVEQAGLIASWEMAQNWRFASHWYQDLNSNRTMDAMFGVQYDRCCWSIRVSAYRRVNRNYEFAIPGEPLPEAEFDNGVSLQFILSGLGGSGPQMLDMLQQSIFGYRRPFYLNN</sequence>
<dbReference type="InterPro" id="IPR045659">
    <property type="entry name" value="LptD_2"/>
</dbReference>
<dbReference type="Pfam" id="PF04453">
    <property type="entry name" value="LptD"/>
    <property type="match status" value="1"/>
</dbReference>
<feature type="region of interest" description="Disordered" evidence="5">
    <location>
        <begin position="31"/>
        <end position="59"/>
    </location>
</feature>
<dbReference type="InterPro" id="IPR020889">
    <property type="entry name" value="LipoPS_assembly_LptD"/>
</dbReference>
<keyword evidence="10" id="KW-1185">Reference proteome</keyword>